<gene>
    <name evidence="2" type="ORF">Cch02nite_81500</name>
</gene>
<dbReference type="EMBL" id="BONG01000112">
    <property type="protein sequence ID" value="GIF94706.1"/>
    <property type="molecule type" value="Genomic_DNA"/>
</dbReference>
<evidence type="ECO:0000256" key="1">
    <source>
        <dbReference type="SAM" id="MobiDB-lite"/>
    </source>
</evidence>
<evidence type="ECO:0000313" key="3">
    <source>
        <dbReference type="Proteomes" id="UP000619293"/>
    </source>
</evidence>
<name>A0A8J3NW97_9ACTN</name>
<evidence type="ECO:0000313" key="2">
    <source>
        <dbReference type="EMBL" id="GIF94706.1"/>
    </source>
</evidence>
<comment type="caution">
    <text evidence="2">The sequence shown here is derived from an EMBL/GenBank/DDBJ whole genome shotgun (WGS) entry which is preliminary data.</text>
</comment>
<protein>
    <submittedName>
        <fullName evidence="2">Uncharacterized protein</fullName>
    </submittedName>
</protein>
<feature type="compositionally biased region" description="Basic and acidic residues" evidence="1">
    <location>
        <begin position="90"/>
        <end position="99"/>
    </location>
</feature>
<feature type="region of interest" description="Disordered" evidence="1">
    <location>
        <begin position="78"/>
        <end position="99"/>
    </location>
</feature>
<sequence length="99" mass="10576">MMFSPLPGRLVGQALEWIPALLATVVVWPWRACTGIWPVVAYTLGMADQSGYLYLATVGGRAAADTLALQWAADIGRHGRPQGVEPAEVVADRTDLTGL</sequence>
<proteinExistence type="predicted"/>
<organism evidence="2 3">
    <name type="scientific">Catellatospora chokoriensis</name>
    <dbReference type="NCBI Taxonomy" id="310353"/>
    <lineage>
        <taxon>Bacteria</taxon>
        <taxon>Bacillati</taxon>
        <taxon>Actinomycetota</taxon>
        <taxon>Actinomycetes</taxon>
        <taxon>Micromonosporales</taxon>
        <taxon>Micromonosporaceae</taxon>
        <taxon>Catellatospora</taxon>
    </lineage>
</organism>
<dbReference type="Proteomes" id="UP000619293">
    <property type="component" value="Unassembled WGS sequence"/>
</dbReference>
<accession>A0A8J3NW97</accession>
<dbReference type="AlphaFoldDB" id="A0A8J3NW97"/>
<keyword evidence="3" id="KW-1185">Reference proteome</keyword>
<reference evidence="2 3" key="1">
    <citation type="submission" date="2021-01" db="EMBL/GenBank/DDBJ databases">
        <title>Whole genome shotgun sequence of Catellatospora chokoriensis NBRC 107358.</title>
        <authorList>
            <person name="Komaki H."/>
            <person name="Tamura T."/>
        </authorList>
    </citation>
    <scope>NUCLEOTIDE SEQUENCE [LARGE SCALE GENOMIC DNA]</scope>
    <source>
        <strain evidence="2 3">NBRC 107358</strain>
    </source>
</reference>